<dbReference type="Proteomes" id="UP000253094">
    <property type="component" value="Unassembled WGS sequence"/>
</dbReference>
<gene>
    <name evidence="2" type="ORF">DQ384_26055</name>
</gene>
<name>A0A367F9X6_9ACTN</name>
<evidence type="ECO:0000256" key="1">
    <source>
        <dbReference type="SAM" id="MobiDB-lite"/>
    </source>
</evidence>
<keyword evidence="3" id="KW-1185">Reference proteome</keyword>
<dbReference type="RefSeq" id="WP_114031525.1">
    <property type="nucleotide sequence ID" value="NZ_QOIL01000016.1"/>
</dbReference>
<dbReference type="EMBL" id="QOIL01000016">
    <property type="protein sequence ID" value="RCG27186.1"/>
    <property type="molecule type" value="Genomic_DNA"/>
</dbReference>
<organism evidence="2 3">
    <name type="scientific">Sphaerisporangium album</name>
    <dbReference type="NCBI Taxonomy" id="509200"/>
    <lineage>
        <taxon>Bacteria</taxon>
        <taxon>Bacillati</taxon>
        <taxon>Actinomycetota</taxon>
        <taxon>Actinomycetes</taxon>
        <taxon>Streptosporangiales</taxon>
        <taxon>Streptosporangiaceae</taxon>
        <taxon>Sphaerisporangium</taxon>
    </lineage>
</organism>
<feature type="region of interest" description="Disordered" evidence="1">
    <location>
        <begin position="1"/>
        <end position="20"/>
    </location>
</feature>
<sequence length="132" mass="14541">MNDQIDPATLGLGQPQDRPRTHTVEIDLRALTSGERSAFFATMTPRELDGALHFLADQAPDSVDEAIAIVRSLRANEPYIPRRGDAVEAWLTKRHLSNGHQRQGIWRALAEYQRHADAGIPLDQAIPDPGGA</sequence>
<accession>A0A367F9X6</accession>
<protein>
    <submittedName>
        <fullName evidence="2">Uncharacterized protein</fullName>
    </submittedName>
</protein>
<proteinExistence type="predicted"/>
<evidence type="ECO:0000313" key="2">
    <source>
        <dbReference type="EMBL" id="RCG27186.1"/>
    </source>
</evidence>
<dbReference type="AlphaFoldDB" id="A0A367F9X6"/>
<evidence type="ECO:0000313" key="3">
    <source>
        <dbReference type="Proteomes" id="UP000253094"/>
    </source>
</evidence>
<comment type="caution">
    <text evidence="2">The sequence shown here is derived from an EMBL/GenBank/DDBJ whole genome shotgun (WGS) entry which is preliminary data.</text>
</comment>
<reference evidence="2 3" key="1">
    <citation type="submission" date="2018-06" db="EMBL/GenBank/DDBJ databases">
        <title>Sphaerisporangium craniellae sp. nov., isolated from a marine sponge in the South China Sea.</title>
        <authorList>
            <person name="Li L."/>
        </authorList>
    </citation>
    <scope>NUCLEOTIDE SEQUENCE [LARGE SCALE GENOMIC DNA]</scope>
    <source>
        <strain evidence="2 3">CCTCC AA 208026</strain>
    </source>
</reference>
<dbReference type="OrthoDB" id="9255839at2"/>